<name>A0A0S2IST3_LEPBO</name>
<dbReference type="Proteomes" id="UP000058857">
    <property type="component" value="Chromosome 1"/>
</dbReference>
<sequence length="73" mass="8310">MLRKLPIGVFALYPQPCGNDKKAAYLRLHPGGFTVPDLSRNRRWALTPPFHPYRAEFLRRGGILSVALSIFFP</sequence>
<protein>
    <submittedName>
        <fullName evidence="1">Uncharacterized protein</fullName>
    </submittedName>
</protein>
<gene>
    <name evidence="1" type="ORF">LBBP_02486</name>
</gene>
<reference evidence="1 2" key="1">
    <citation type="journal article" date="2015" name="PLoS Negl. Trop. Dis.">
        <title>Distribution of Plasmids in Distinct Leptospira Pathogenic Species.</title>
        <authorList>
            <person name="Wang Y."/>
            <person name="Zhuang X."/>
            <person name="Zhong Y."/>
            <person name="Zhang C."/>
            <person name="Zhang Y."/>
            <person name="Zeng L."/>
            <person name="Zhu Y."/>
            <person name="He P."/>
            <person name="Dong K."/>
            <person name="Pal U."/>
            <person name="Guo X."/>
            <person name="Qin J."/>
        </authorList>
    </citation>
    <scope>NUCLEOTIDE SEQUENCE [LARGE SCALE GENOMIC DNA]</scope>
    <source>
        <strain evidence="1 2">56604</strain>
    </source>
</reference>
<dbReference type="AlphaFoldDB" id="A0A0S2IST3"/>
<dbReference type="AntiFam" id="ANF00042">
    <property type="entry name" value="Antisense to RNaseP"/>
</dbReference>
<proteinExistence type="predicted"/>
<accession>A0A0S2IST3</accession>
<dbReference type="EMBL" id="CP012029">
    <property type="protein sequence ID" value="ALO26724.1"/>
    <property type="molecule type" value="Genomic_DNA"/>
</dbReference>
<evidence type="ECO:0000313" key="2">
    <source>
        <dbReference type="Proteomes" id="UP000058857"/>
    </source>
</evidence>
<organism evidence="1">
    <name type="scientific">Leptospira borgpetersenii serovar Ballum</name>
    <dbReference type="NCBI Taxonomy" id="280505"/>
    <lineage>
        <taxon>Bacteria</taxon>
        <taxon>Pseudomonadati</taxon>
        <taxon>Spirochaetota</taxon>
        <taxon>Spirochaetia</taxon>
        <taxon>Leptospirales</taxon>
        <taxon>Leptospiraceae</taxon>
        <taxon>Leptospira</taxon>
    </lineage>
</organism>
<evidence type="ECO:0000313" key="1">
    <source>
        <dbReference type="EMBL" id="ALO26724.1"/>
    </source>
</evidence>